<evidence type="ECO:0000313" key="5">
    <source>
        <dbReference type="Proteomes" id="UP000472267"/>
    </source>
</evidence>
<feature type="compositionally biased region" description="Low complexity" evidence="2">
    <location>
        <begin position="42"/>
        <end position="59"/>
    </location>
</feature>
<keyword evidence="5" id="KW-1185">Reference proteome</keyword>
<dbReference type="SUPFAM" id="SSF54928">
    <property type="entry name" value="RNA-binding domain, RBD"/>
    <property type="match status" value="2"/>
</dbReference>
<reference evidence="4" key="2">
    <citation type="submission" date="2025-08" db="UniProtKB">
        <authorList>
            <consortium name="Ensembl"/>
        </authorList>
    </citation>
    <scope>IDENTIFICATION</scope>
</reference>
<feature type="compositionally biased region" description="Acidic residues" evidence="2">
    <location>
        <begin position="785"/>
        <end position="799"/>
    </location>
</feature>
<dbReference type="InterPro" id="IPR012677">
    <property type="entry name" value="Nucleotide-bd_a/b_plait_sf"/>
</dbReference>
<name>A0A672GEX7_SALFA</name>
<dbReference type="SMART" id="SM00451">
    <property type="entry name" value="ZnF_U1"/>
    <property type="match status" value="2"/>
</dbReference>
<feature type="compositionally biased region" description="Low complexity" evidence="2">
    <location>
        <begin position="116"/>
        <end position="137"/>
    </location>
</feature>
<feature type="compositionally biased region" description="Acidic residues" evidence="2">
    <location>
        <begin position="713"/>
        <end position="734"/>
    </location>
</feature>
<gene>
    <name evidence="4" type="primary">matr3l1.1</name>
</gene>
<feature type="region of interest" description="Disordered" evidence="2">
    <location>
        <begin position="945"/>
        <end position="1263"/>
    </location>
</feature>
<evidence type="ECO:0000313" key="4">
    <source>
        <dbReference type="Ensembl" id="ENSSFAP00005016842.1"/>
    </source>
</evidence>
<feature type="region of interest" description="Disordered" evidence="2">
    <location>
        <begin position="107"/>
        <end position="284"/>
    </location>
</feature>
<protein>
    <submittedName>
        <fullName evidence="4">RNA-binding protein 20-like</fullName>
    </submittedName>
</protein>
<feature type="compositionally biased region" description="Basic and acidic residues" evidence="2">
    <location>
        <begin position="666"/>
        <end position="681"/>
    </location>
</feature>
<evidence type="ECO:0000259" key="3">
    <source>
        <dbReference type="PROSITE" id="PS50102"/>
    </source>
</evidence>
<dbReference type="PANTHER" id="PTHR15592">
    <property type="entry name" value="MATRIN 3/NUCLEAR PROTEIN 220-RELATED"/>
    <property type="match status" value="1"/>
</dbReference>
<feature type="compositionally biased region" description="Basic and acidic residues" evidence="2">
    <location>
        <begin position="966"/>
        <end position="1006"/>
    </location>
</feature>
<dbReference type="OMA" id="HYQRYKV"/>
<feature type="compositionally biased region" description="Basic and acidic residues" evidence="2">
    <location>
        <begin position="1125"/>
        <end position="1139"/>
    </location>
</feature>
<dbReference type="GO" id="GO:0008270">
    <property type="term" value="F:zinc ion binding"/>
    <property type="evidence" value="ECO:0007669"/>
    <property type="project" value="UniProtKB-KW"/>
</dbReference>
<accession>A0A672GEX7</accession>
<feature type="compositionally biased region" description="Basic and acidic residues" evidence="2">
    <location>
        <begin position="1073"/>
        <end position="1116"/>
    </location>
</feature>
<dbReference type="InterPro" id="IPR000504">
    <property type="entry name" value="RRM_dom"/>
</dbReference>
<feature type="domain" description="RRM" evidence="3">
    <location>
        <begin position="392"/>
        <end position="465"/>
    </location>
</feature>
<sequence>MSHNYPYRFPPSQTDTRPHRGTSDPKDSRQPSGSAYIPLQDSYCPSYSSPTSSSSSRSSVVPQDNVLNLLSSCGLEPEDLARLAELPEDALTVESLPHILQQMKGKKGVVKPCPSPSAAASSSSTASFHSSSTSQPAVDWEQLRSQPVQYPLISSTRLPSEKGQEYWGPPRTSSSVRTDPPSSSLSSSGYMVDTDIRSGPPNYGKTDPVPSFSAGAQRPGSSHISDSGPAVLQAPAHYPPHLLPQPINKHGRHRQNTGDSSSRISQPSFSSSSSSSSSSSTTTIPSMKQAQDFHGTLPLLFPYACSLCDITVLSEKVWIQHINSTQHADGQLKLLQEFPKWDCRIPTGNRDDDQSQSQKKKRNPAPAAHTAKQSRAAAQSNNASQKKMPDKGKVVCVKFPPQSVDEAYLRKLIEPFGKIVKILMFPSLAFVELGSDDQAKDLVKFHVNYPPTVNGSQIEFSISSTFNFLQSAQVVSFTPVPAGADGRSDLISIVKRFGVPLYTLFLPSKAFVEMTTLSEAQKLVDYYSSNVLRISDASIKVSFSVEYRSLARVSSAKKYEEPPPPRPTKRARSRTRSRSRDRRTRTRSKSRERRTRSRSTDRFNREKRTRSRSRSREEPQRYKQNRTRSRSRDRFNRERRTRSRSRDRFNRERRTRSRTRSRSKSRSKDKTISSSKTETKSGSKAASVQRKKTDEPAPVGESKPEPADSVLKEEEEEEEEDDEGMSVDDSDIEGMEVIGGEVEDEDAEEEEEEEEEEKEEAEEPNSPAEKSQSPEHDETKKKEGEEPDAQEETEAEEEKVEPQEASESQLEEEDEEKEEEEAFPVDLENCITLDELGEDDCAESGEEAPAGQESPPASSRVVYISDLPLRFYSDADFLGVVRGFGTAVRYLLIRRRREGFVEMSTPSEASKAARELSSRPTFLNKSRLKVLVSHKYKRLTNGWTVEPEENSERRSSRRTRRRKTSKTPDRESRREPAGRKSPEQEARNALEEEPASREKTDLKETPEETQTQSPQEETQRRPESPQEETHPRTESPQEETERRTESPQEETHPRTKSPQEETQRSTKSPQQETQRRTESPQETRTESPQEETQRRPESPQEETHPRTKSPQEETQRSTKSPQQETQRRTESPQETRTESPQEETQQRTESPQEETRQRTEILQEETKIPEEEVPQINGTPEAEMKGGGGLGSQSGKEESESQTELTSAENPAEAEKKDDCKENEEKTLDQELPDGLKDAELKSAQAEGEEDSNAAQKPSKPIGTEFVRPVVGYFCNLCQLIYADEDEAKQEHCRTPEHYRRYQEKTGKDPWAS</sequence>
<feature type="compositionally biased region" description="Basic and acidic residues" evidence="2">
    <location>
        <begin position="702"/>
        <end position="712"/>
    </location>
</feature>
<feature type="compositionally biased region" description="Acidic residues" evidence="2">
    <location>
        <begin position="741"/>
        <end position="763"/>
    </location>
</feature>
<dbReference type="InterPro" id="IPR036236">
    <property type="entry name" value="Znf_C2H2_sf"/>
</dbReference>
<feature type="domain" description="RRM" evidence="3">
    <location>
        <begin position="860"/>
        <end position="935"/>
    </location>
</feature>
<feature type="compositionally biased region" description="Basic and acidic residues" evidence="2">
    <location>
        <begin position="1153"/>
        <end position="1170"/>
    </location>
</feature>
<feature type="compositionally biased region" description="Low complexity" evidence="2">
    <location>
        <begin position="260"/>
        <end position="280"/>
    </location>
</feature>
<dbReference type="InterPro" id="IPR003604">
    <property type="entry name" value="Matrin/U1-like-C_Znf_C2H2"/>
</dbReference>
<feature type="region of interest" description="Disordered" evidence="2">
    <location>
        <begin position="554"/>
        <end position="832"/>
    </location>
</feature>
<dbReference type="InParanoid" id="A0A672GEX7"/>
<dbReference type="InterPro" id="IPR035979">
    <property type="entry name" value="RBD_domain_sf"/>
</dbReference>
<organism evidence="4 5">
    <name type="scientific">Salarias fasciatus</name>
    <name type="common">Jewelled blenny</name>
    <name type="synonym">Blennius fasciatus</name>
    <dbReference type="NCBI Taxonomy" id="181472"/>
    <lineage>
        <taxon>Eukaryota</taxon>
        <taxon>Metazoa</taxon>
        <taxon>Chordata</taxon>
        <taxon>Craniata</taxon>
        <taxon>Vertebrata</taxon>
        <taxon>Euteleostomi</taxon>
        <taxon>Actinopterygii</taxon>
        <taxon>Neopterygii</taxon>
        <taxon>Teleostei</taxon>
        <taxon>Neoteleostei</taxon>
        <taxon>Acanthomorphata</taxon>
        <taxon>Ovalentaria</taxon>
        <taxon>Blenniimorphae</taxon>
        <taxon>Blenniiformes</taxon>
        <taxon>Blennioidei</taxon>
        <taxon>Blenniidae</taxon>
        <taxon>Salariinae</taxon>
        <taxon>Salarias</taxon>
    </lineage>
</organism>
<reference evidence="4" key="3">
    <citation type="submission" date="2025-09" db="UniProtKB">
        <authorList>
            <consortium name="Ensembl"/>
        </authorList>
    </citation>
    <scope>IDENTIFICATION</scope>
</reference>
<feature type="compositionally biased region" description="Basic residues" evidence="2">
    <location>
        <begin position="955"/>
        <end position="965"/>
    </location>
</feature>
<feature type="compositionally biased region" description="Low complexity" evidence="2">
    <location>
        <begin position="169"/>
        <end position="188"/>
    </location>
</feature>
<feature type="compositionally biased region" description="Basic and acidic residues" evidence="2">
    <location>
        <begin position="16"/>
        <end position="29"/>
    </location>
</feature>
<feature type="compositionally biased region" description="Basic residues" evidence="2">
    <location>
        <begin position="567"/>
        <end position="597"/>
    </location>
</feature>
<dbReference type="Proteomes" id="UP000472267">
    <property type="component" value="Chromosome 2"/>
</dbReference>
<feature type="region of interest" description="Disordered" evidence="2">
    <location>
        <begin position="1"/>
        <end position="61"/>
    </location>
</feature>
<feature type="compositionally biased region" description="Polar residues" evidence="2">
    <location>
        <begin position="143"/>
        <end position="158"/>
    </location>
</feature>
<feature type="region of interest" description="Disordered" evidence="2">
    <location>
        <begin position="345"/>
        <end position="389"/>
    </location>
</feature>
<dbReference type="InterPro" id="IPR013087">
    <property type="entry name" value="Znf_C2H2_type"/>
</dbReference>
<feature type="compositionally biased region" description="Acidic residues" evidence="2">
    <location>
        <begin position="809"/>
        <end position="823"/>
    </location>
</feature>
<feature type="compositionally biased region" description="Basic and acidic residues" evidence="2">
    <location>
        <begin position="630"/>
        <end position="652"/>
    </location>
</feature>
<keyword evidence="1" id="KW-0694">RNA-binding</keyword>
<feature type="region of interest" description="Disordered" evidence="2">
    <location>
        <begin position="1287"/>
        <end position="1313"/>
    </location>
</feature>
<feature type="compositionally biased region" description="Basic residues" evidence="2">
    <location>
        <begin position="653"/>
        <end position="665"/>
    </location>
</feature>
<reference evidence="4" key="1">
    <citation type="submission" date="2019-06" db="EMBL/GenBank/DDBJ databases">
        <authorList>
            <consortium name="Wellcome Sanger Institute Data Sharing"/>
        </authorList>
    </citation>
    <scope>NUCLEOTIDE SEQUENCE [LARGE SCALE GENOMIC DNA]</scope>
</reference>
<proteinExistence type="predicted"/>
<dbReference type="Pfam" id="PF12874">
    <property type="entry name" value="zf-met"/>
    <property type="match status" value="1"/>
</dbReference>
<dbReference type="Gene3D" id="3.30.70.330">
    <property type="match status" value="3"/>
</dbReference>
<evidence type="ECO:0000256" key="2">
    <source>
        <dbReference type="SAM" id="MobiDB-lite"/>
    </source>
</evidence>
<feature type="compositionally biased region" description="Basic and acidic residues" evidence="2">
    <location>
        <begin position="772"/>
        <end position="784"/>
    </location>
</feature>
<feature type="compositionally biased region" description="Basic and acidic residues" evidence="2">
    <location>
        <begin position="1017"/>
        <end position="1064"/>
    </location>
</feature>
<feature type="compositionally biased region" description="Basic and acidic residues" evidence="2">
    <location>
        <begin position="1289"/>
        <end position="1313"/>
    </location>
</feature>
<dbReference type="GO" id="GO:0003723">
    <property type="term" value="F:RNA binding"/>
    <property type="evidence" value="ECO:0007669"/>
    <property type="project" value="UniProtKB-UniRule"/>
</dbReference>
<feature type="compositionally biased region" description="Basic and acidic residues" evidence="2">
    <location>
        <begin position="1213"/>
        <end position="1241"/>
    </location>
</feature>
<evidence type="ECO:0000256" key="1">
    <source>
        <dbReference type="PROSITE-ProRule" id="PRU00176"/>
    </source>
</evidence>
<dbReference type="SMART" id="SM00360">
    <property type="entry name" value="RRM"/>
    <property type="match status" value="2"/>
</dbReference>
<dbReference type="PROSITE" id="PS50102">
    <property type="entry name" value="RRM"/>
    <property type="match status" value="2"/>
</dbReference>
<dbReference type="SUPFAM" id="SSF57667">
    <property type="entry name" value="beta-beta-alpha zinc fingers"/>
    <property type="match status" value="1"/>
</dbReference>
<feature type="compositionally biased region" description="Low complexity" evidence="2">
    <location>
        <begin position="371"/>
        <end position="386"/>
    </location>
</feature>
<dbReference type="OrthoDB" id="10072641at2759"/>
<dbReference type="Ensembl" id="ENSSFAT00005017502.1">
    <property type="protein sequence ID" value="ENSSFAP00005016842.1"/>
    <property type="gene ID" value="ENSSFAG00005008918.1"/>
</dbReference>